<keyword evidence="7" id="KW-0378">Hydrolase</keyword>
<dbReference type="PRINTS" id="PR00115">
    <property type="entry name" value="F16BPHPHTASE"/>
</dbReference>
<dbReference type="InterPro" id="IPR033391">
    <property type="entry name" value="FBPase_N"/>
</dbReference>
<evidence type="ECO:0000256" key="3">
    <source>
        <dbReference type="ARBA" id="ARBA00013093"/>
    </source>
</evidence>
<dbReference type="InterPro" id="IPR000146">
    <property type="entry name" value="FBPase_class-1"/>
</dbReference>
<accession>A0A8K0NSK8</accession>
<dbReference type="PANTHER" id="PTHR11556">
    <property type="entry name" value="FRUCTOSE-1,6-BISPHOSPHATASE-RELATED"/>
    <property type="match status" value="1"/>
</dbReference>
<evidence type="ECO:0000256" key="4">
    <source>
        <dbReference type="ARBA" id="ARBA00022723"/>
    </source>
</evidence>
<evidence type="ECO:0000256" key="6">
    <source>
        <dbReference type="ARBA" id="ARBA00024331"/>
    </source>
</evidence>
<dbReference type="GO" id="GO:0005986">
    <property type="term" value="P:sucrose biosynthetic process"/>
    <property type="evidence" value="ECO:0007669"/>
    <property type="project" value="TreeGrafter"/>
</dbReference>
<comment type="catalytic activity">
    <reaction evidence="1">
        <text>beta-D-fructose 1,6-bisphosphate + H2O = beta-D-fructose 6-phosphate + phosphate</text>
        <dbReference type="Rhea" id="RHEA:11064"/>
        <dbReference type="ChEBI" id="CHEBI:15377"/>
        <dbReference type="ChEBI" id="CHEBI:32966"/>
        <dbReference type="ChEBI" id="CHEBI:43474"/>
        <dbReference type="ChEBI" id="CHEBI:57634"/>
        <dbReference type="EC" id="3.1.3.11"/>
    </reaction>
</comment>
<keyword evidence="10" id="KW-1185">Reference proteome</keyword>
<evidence type="ECO:0000256" key="7">
    <source>
        <dbReference type="RuleBase" id="RU000508"/>
    </source>
</evidence>
<keyword evidence="5" id="KW-0460">Magnesium</keyword>
<dbReference type="Proteomes" id="UP000792457">
    <property type="component" value="Unassembled WGS sequence"/>
</dbReference>
<dbReference type="Pfam" id="PF00316">
    <property type="entry name" value="FBPase"/>
    <property type="match status" value="1"/>
</dbReference>
<dbReference type="OrthoDB" id="10256725at2759"/>
<dbReference type="GO" id="GO:0042132">
    <property type="term" value="F:fructose 1,6-bisphosphate 1-phosphatase activity"/>
    <property type="evidence" value="ECO:0007669"/>
    <property type="project" value="UniProtKB-EC"/>
</dbReference>
<protein>
    <recommendedName>
        <fullName evidence="3">fructose-bisphosphatase</fullName>
        <ecNumber evidence="3">3.1.3.11</ecNumber>
    </recommendedName>
</protein>
<dbReference type="GO" id="GO:0006000">
    <property type="term" value="P:fructose metabolic process"/>
    <property type="evidence" value="ECO:0007669"/>
    <property type="project" value="TreeGrafter"/>
</dbReference>
<organism evidence="9 10">
    <name type="scientific">Ladona fulva</name>
    <name type="common">Scarce chaser dragonfly</name>
    <name type="synonym">Libellula fulva</name>
    <dbReference type="NCBI Taxonomy" id="123851"/>
    <lineage>
        <taxon>Eukaryota</taxon>
        <taxon>Metazoa</taxon>
        <taxon>Ecdysozoa</taxon>
        <taxon>Arthropoda</taxon>
        <taxon>Hexapoda</taxon>
        <taxon>Insecta</taxon>
        <taxon>Pterygota</taxon>
        <taxon>Palaeoptera</taxon>
        <taxon>Odonata</taxon>
        <taxon>Epiprocta</taxon>
        <taxon>Anisoptera</taxon>
        <taxon>Libelluloidea</taxon>
        <taxon>Libellulidae</taxon>
        <taxon>Ladona</taxon>
    </lineage>
</organism>
<feature type="domain" description="Fructose-1-6-bisphosphatase class I N-terminal" evidence="8">
    <location>
        <begin position="13"/>
        <end position="105"/>
    </location>
</feature>
<evidence type="ECO:0000313" key="10">
    <source>
        <dbReference type="Proteomes" id="UP000792457"/>
    </source>
</evidence>
<reference evidence="9" key="2">
    <citation type="submission" date="2017-10" db="EMBL/GenBank/DDBJ databases">
        <title>Ladona fulva Genome sequencing and assembly.</title>
        <authorList>
            <person name="Murali S."/>
            <person name="Richards S."/>
            <person name="Bandaranaike D."/>
            <person name="Bellair M."/>
            <person name="Blankenburg K."/>
            <person name="Chao H."/>
            <person name="Dinh H."/>
            <person name="Doddapaneni H."/>
            <person name="Dugan-Rocha S."/>
            <person name="Elkadiri S."/>
            <person name="Gnanaolivu R."/>
            <person name="Hernandez B."/>
            <person name="Skinner E."/>
            <person name="Javaid M."/>
            <person name="Lee S."/>
            <person name="Li M."/>
            <person name="Ming W."/>
            <person name="Munidasa M."/>
            <person name="Muniz J."/>
            <person name="Nguyen L."/>
            <person name="Hughes D."/>
            <person name="Osuji N."/>
            <person name="Pu L.-L."/>
            <person name="Puazo M."/>
            <person name="Qu C."/>
            <person name="Quiroz J."/>
            <person name="Raj R."/>
            <person name="Weissenberger G."/>
            <person name="Xin Y."/>
            <person name="Zou X."/>
            <person name="Han Y."/>
            <person name="Worley K."/>
            <person name="Muzny D."/>
            <person name="Gibbs R."/>
        </authorList>
    </citation>
    <scope>NUCLEOTIDE SEQUENCE</scope>
    <source>
        <strain evidence="9">Sampled in the wild</strain>
    </source>
</reference>
<evidence type="ECO:0000256" key="1">
    <source>
        <dbReference type="ARBA" id="ARBA00001273"/>
    </source>
</evidence>
<comment type="similarity">
    <text evidence="7">Belongs to the FBPase class 1 family.</text>
</comment>
<gene>
    <name evidence="9" type="ORF">J437_LFUL000567</name>
</gene>
<dbReference type="GO" id="GO:0046872">
    <property type="term" value="F:metal ion binding"/>
    <property type="evidence" value="ECO:0007669"/>
    <property type="project" value="UniProtKB-KW"/>
</dbReference>
<dbReference type="GO" id="GO:0006094">
    <property type="term" value="P:gluconeogenesis"/>
    <property type="evidence" value="ECO:0007669"/>
    <property type="project" value="TreeGrafter"/>
</dbReference>
<name>A0A8K0NSK8_LADFU</name>
<comment type="caution">
    <text evidence="9">The sequence shown here is derived from an EMBL/GenBank/DDBJ whole genome shotgun (WGS) entry which is preliminary data.</text>
</comment>
<keyword evidence="7" id="KW-0119">Carbohydrate metabolism</keyword>
<dbReference type="GO" id="GO:0006002">
    <property type="term" value="P:fructose 6-phosphate metabolic process"/>
    <property type="evidence" value="ECO:0007669"/>
    <property type="project" value="TreeGrafter"/>
</dbReference>
<dbReference type="EMBL" id="KZ308153">
    <property type="protein sequence ID" value="KAG8223145.1"/>
    <property type="molecule type" value="Genomic_DNA"/>
</dbReference>
<keyword evidence="4" id="KW-0479">Metal-binding</keyword>
<dbReference type="GO" id="GO:0030388">
    <property type="term" value="P:fructose 1,6-bisphosphate metabolic process"/>
    <property type="evidence" value="ECO:0007669"/>
    <property type="project" value="TreeGrafter"/>
</dbReference>
<evidence type="ECO:0000256" key="2">
    <source>
        <dbReference type="ARBA" id="ARBA00011881"/>
    </source>
</evidence>
<dbReference type="PANTHER" id="PTHR11556:SF1">
    <property type="entry name" value="FRUCTOSE-BISPHOSPHATASE"/>
    <property type="match status" value="1"/>
</dbReference>
<comment type="subunit">
    <text evidence="2">Homotetramer.</text>
</comment>
<reference evidence="9" key="1">
    <citation type="submission" date="2013-04" db="EMBL/GenBank/DDBJ databases">
        <authorList>
            <person name="Qu J."/>
            <person name="Murali S.C."/>
            <person name="Bandaranaike D."/>
            <person name="Bellair M."/>
            <person name="Blankenburg K."/>
            <person name="Chao H."/>
            <person name="Dinh H."/>
            <person name="Doddapaneni H."/>
            <person name="Downs B."/>
            <person name="Dugan-Rocha S."/>
            <person name="Elkadiri S."/>
            <person name="Gnanaolivu R.D."/>
            <person name="Hernandez B."/>
            <person name="Javaid M."/>
            <person name="Jayaseelan J.C."/>
            <person name="Lee S."/>
            <person name="Li M."/>
            <person name="Ming W."/>
            <person name="Munidasa M."/>
            <person name="Muniz J."/>
            <person name="Nguyen L."/>
            <person name="Ongeri F."/>
            <person name="Osuji N."/>
            <person name="Pu L.-L."/>
            <person name="Puazo M."/>
            <person name="Qu C."/>
            <person name="Quiroz J."/>
            <person name="Raj R."/>
            <person name="Weissenberger G."/>
            <person name="Xin Y."/>
            <person name="Zou X."/>
            <person name="Han Y."/>
            <person name="Richards S."/>
            <person name="Worley K."/>
            <person name="Muzny D."/>
            <person name="Gibbs R."/>
        </authorList>
    </citation>
    <scope>NUCLEOTIDE SEQUENCE</scope>
    <source>
        <strain evidence="9">Sampled in the wild</strain>
    </source>
</reference>
<evidence type="ECO:0000259" key="8">
    <source>
        <dbReference type="Pfam" id="PF00316"/>
    </source>
</evidence>
<dbReference type="GO" id="GO:0005829">
    <property type="term" value="C:cytosol"/>
    <property type="evidence" value="ECO:0007669"/>
    <property type="project" value="TreeGrafter"/>
</dbReference>
<evidence type="ECO:0000313" key="9">
    <source>
        <dbReference type="EMBL" id="KAG8223145.1"/>
    </source>
</evidence>
<comment type="pathway">
    <text evidence="6">Carbohydrate biosynthesis.</text>
</comment>
<dbReference type="AlphaFoldDB" id="A0A8K0NSK8"/>
<dbReference type="Gene3D" id="3.30.540.10">
    <property type="entry name" value="Fructose-1,6-Bisphosphatase, subunit A, domain 1"/>
    <property type="match status" value="1"/>
</dbReference>
<sequence>MTSTGQGIDTNCMTLTRFVLQEQRKVPTATGDLTQLLNSIQSAVKAVSSAVRKAGIAKLFGIAGSTNVQGEEVKKLDVLSNDLFINMLRSSFTTCLLVSEENETCVEYL</sequence>
<dbReference type="EC" id="3.1.3.11" evidence="3"/>
<evidence type="ECO:0000256" key="5">
    <source>
        <dbReference type="ARBA" id="ARBA00022842"/>
    </source>
</evidence>
<dbReference type="InterPro" id="IPR028343">
    <property type="entry name" value="FBPtase"/>
</dbReference>
<proteinExistence type="inferred from homology"/>
<dbReference type="SUPFAM" id="SSF56655">
    <property type="entry name" value="Carbohydrate phosphatase"/>
    <property type="match status" value="1"/>
</dbReference>